<dbReference type="Pfam" id="PF04667">
    <property type="entry name" value="Endosulfine"/>
    <property type="match status" value="1"/>
</dbReference>
<comment type="function">
    <text evidence="4">Protein phosphatase inhibitor that specifically inhibits protein phosphatase 2A (PP2A) during mitosis.</text>
</comment>
<evidence type="ECO:0000313" key="6">
    <source>
        <dbReference type="EMBL" id="CAK8678997.1"/>
    </source>
</evidence>
<keyword evidence="4" id="KW-0132">Cell division</keyword>
<evidence type="ECO:0000256" key="4">
    <source>
        <dbReference type="RuleBase" id="RU363120"/>
    </source>
</evidence>
<feature type="region of interest" description="Disordered" evidence="5">
    <location>
        <begin position="79"/>
        <end position="113"/>
    </location>
</feature>
<evidence type="ECO:0000313" key="7">
    <source>
        <dbReference type="Proteomes" id="UP001642483"/>
    </source>
</evidence>
<organism evidence="6 7">
    <name type="scientific">Clavelina lepadiformis</name>
    <name type="common">Light-bulb sea squirt</name>
    <name type="synonym">Ascidia lepadiformis</name>
    <dbReference type="NCBI Taxonomy" id="159417"/>
    <lineage>
        <taxon>Eukaryota</taxon>
        <taxon>Metazoa</taxon>
        <taxon>Chordata</taxon>
        <taxon>Tunicata</taxon>
        <taxon>Ascidiacea</taxon>
        <taxon>Aplousobranchia</taxon>
        <taxon>Clavelinidae</taxon>
        <taxon>Clavelina</taxon>
    </lineage>
</organism>
<evidence type="ECO:0000256" key="2">
    <source>
        <dbReference type="ARBA" id="ARBA00022776"/>
    </source>
</evidence>
<comment type="subcellular location">
    <subcellularLocation>
        <location evidence="4">Cytoplasm</location>
    </subcellularLocation>
</comment>
<evidence type="ECO:0000256" key="3">
    <source>
        <dbReference type="ARBA" id="ARBA00023272"/>
    </source>
</evidence>
<proteinExistence type="inferred from homology"/>
<evidence type="ECO:0008006" key="8">
    <source>
        <dbReference type="Google" id="ProtNLM"/>
    </source>
</evidence>
<sequence>MENENEPSKECQTKEECFKVPPNPREVEKQQEQLLVAKYGSLKAKCGGSLLKKRMANKGPKYFDSGDYNMAKAEMKKQSKSVEVTQVTGNHMPTVDELSKVRKHASPTLTKQN</sequence>
<evidence type="ECO:0000256" key="5">
    <source>
        <dbReference type="SAM" id="MobiDB-lite"/>
    </source>
</evidence>
<keyword evidence="4" id="KW-0131">Cell cycle</keyword>
<gene>
    <name evidence="6" type="ORF">CVLEPA_LOCUS9263</name>
</gene>
<name>A0ABP0FKR0_CLALP</name>
<comment type="similarity">
    <text evidence="1 4">Belongs to the endosulfine family.</text>
</comment>
<protein>
    <recommendedName>
        <fullName evidence="8">cAMP-regulated phosphoprotein 19</fullName>
    </recommendedName>
</protein>
<reference evidence="6 7" key="1">
    <citation type="submission" date="2024-02" db="EMBL/GenBank/DDBJ databases">
        <authorList>
            <person name="Daric V."/>
            <person name="Darras S."/>
        </authorList>
    </citation>
    <scope>NUCLEOTIDE SEQUENCE [LARGE SCALE GENOMIC DNA]</scope>
</reference>
<dbReference type="Proteomes" id="UP001642483">
    <property type="component" value="Unassembled WGS sequence"/>
</dbReference>
<accession>A0ABP0FKR0</accession>
<keyword evidence="3 4" id="KW-0650">Protein phosphatase inhibitor</keyword>
<feature type="compositionally biased region" description="Polar residues" evidence="5">
    <location>
        <begin position="81"/>
        <end position="91"/>
    </location>
</feature>
<dbReference type="InterPro" id="IPR006760">
    <property type="entry name" value="Endosulphine"/>
</dbReference>
<keyword evidence="7" id="KW-1185">Reference proteome</keyword>
<evidence type="ECO:0000256" key="1">
    <source>
        <dbReference type="ARBA" id="ARBA00010520"/>
    </source>
</evidence>
<keyword evidence="4" id="KW-0963">Cytoplasm</keyword>
<dbReference type="EMBL" id="CAWYQH010000057">
    <property type="protein sequence ID" value="CAK8678997.1"/>
    <property type="molecule type" value="Genomic_DNA"/>
</dbReference>
<comment type="caution">
    <text evidence="6">The sequence shown here is derived from an EMBL/GenBank/DDBJ whole genome shotgun (WGS) entry which is preliminary data.</text>
</comment>
<keyword evidence="2 4" id="KW-0498">Mitosis</keyword>